<feature type="region of interest" description="Disordered" evidence="1">
    <location>
        <begin position="70"/>
        <end position="90"/>
    </location>
</feature>
<keyword evidence="3" id="KW-1185">Reference proteome</keyword>
<sequence>MSRDTRGWSAHQSLPIHPSCLSPFGLATQGPHLADLLLFGPVGPPSLGQPMPQSRIGQWVSPPFCPHPPAADLPPIQRAPRSWSSPGGNPGTVPGASSLAWVSLGWPSMAWWGPSRRVAPRVGVPPVGDLVPHWSGWALMLWGPVPSRGWEASLASLMFLTWGRLKSEDLPAWSPGMRAFPMVPLSPRSNGWLLLLGTIPGFPGPLP</sequence>
<proteinExistence type="predicted"/>
<accession>A0A8S9XA80</accession>
<gene>
    <name evidence="2" type="ORF">GE061_017214</name>
</gene>
<evidence type="ECO:0000256" key="1">
    <source>
        <dbReference type="SAM" id="MobiDB-lite"/>
    </source>
</evidence>
<protein>
    <submittedName>
        <fullName evidence="2">Uncharacterized protein</fullName>
    </submittedName>
</protein>
<name>A0A8S9XA80_APOLU</name>
<dbReference type="AlphaFoldDB" id="A0A8S9XA80"/>
<reference evidence="2" key="1">
    <citation type="journal article" date="2021" name="Mol. Ecol. Resour.">
        <title>Apolygus lucorum genome provides insights into omnivorousness and mesophyll feeding.</title>
        <authorList>
            <person name="Liu Y."/>
            <person name="Liu H."/>
            <person name="Wang H."/>
            <person name="Huang T."/>
            <person name="Liu B."/>
            <person name="Yang B."/>
            <person name="Yin L."/>
            <person name="Li B."/>
            <person name="Zhang Y."/>
            <person name="Zhang S."/>
            <person name="Jiang F."/>
            <person name="Zhang X."/>
            <person name="Ren Y."/>
            <person name="Wang B."/>
            <person name="Wang S."/>
            <person name="Lu Y."/>
            <person name="Wu K."/>
            <person name="Fan W."/>
            <person name="Wang G."/>
        </authorList>
    </citation>
    <scope>NUCLEOTIDE SEQUENCE</scope>
    <source>
        <strain evidence="2">12Hb</strain>
    </source>
</reference>
<evidence type="ECO:0000313" key="3">
    <source>
        <dbReference type="Proteomes" id="UP000466442"/>
    </source>
</evidence>
<dbReference type="Proteomes" id="UP000466442">
    <property type="component" value="Unassembled WGS sequence"/>
</dbReference>
<comment type="caution">
    <text evidence="2">The sequence shown here is derived from an EMBL/GenBank/DDBJ whole genome shotgun (WGS) entry which is preliminary data.</text>
</comment>
<dbReference type="EMBL" id="WIXP02000008">
    <property type="protein sequence ID" value="KAF6205990.1"/>
    <property type="molecule type" value="Genomic_DNA"/>
</dbReference>
<evidence type="ECO:0000313" key="2">
    <source>
        <dbReference type="EMBL" id="KAF6205990.1"/>
    </source>
</evidence>
<organism evidence="2 3">
    <name type="scientific">Apolygus lucorum</name>
    <name type="common">Small green plant bug</name>
    <name type="synonym">Lygocoris lucorum</name>
    <dbReference type="NCBI Taxonomy" id="248454"/>
    <lineage>
        <taxon>Eukaryota</taxon>
        <taxon>Metazoa</taxon>
        <taxon>Ecdysozoa</taxon>
        <taxon>Arthropoda</taxon>
        <taxon>Hexapoda</taxon>
        <taxon>Insecta</taxon>
        <taxon>Pterygota</taxon>
        <taxon>Neoptera</taxon>
        <taxon>Paraneoptera</taxon>
        <taxon>Hemiptera</taxon>
        <taxon>Heteroptera</taxon>
        <taxon>Panheteroptera</taxon>
        <taxon>Cimicomorpha</taxon>
        <taxon>Miridae</taxon>
        <taxon>Mirini</taxon>
        <taxon>Apolygus</taxon>
    </lineage>
</organism>